<evidence type="ECO:0000313" key="3">
    <source>
        <dbReference type="Proteomes" id="UP000307841"/>
    </source>
</evidence>
<dbReference type="EMBL" id="SZNK01000001">
    <property type="protein sequence ID" value="TKI55092.1"/>
    <property type="molecule type" value="Genomic_DNA"/>
</dbReference>
<dbReference type="InterPro" id="IPR031730">
    <property type="entry name" value="Carbam_trans_C"/>
</dbReference>
<name>A0A4U2Y5R6_9BACL</name>
<keyword evidence="3" id="KW-1185">Reference proteome</keyword>
<feature type="domain" description="Carbamoyltransferase C-terminal" evidence="1">
    <location>
        <begin position="34"/>
        <end position="82"/>
    </location>
</feature>
<sequence length="82" mass="9237">MFQGRAEYGPRALRNRSMLANPSVPGIQNHMNHNVKVDKRDKIPGVVHVAGSSRTQTVTAETNWRYYDLLQKLKAKTGLSMV</sequence>
<dbReference type="InterPro" id="IPR038152">
    <property type="entry name" value="Carbam_trans_C_sf"/>
</dbReference>
<dbReference type="Pfam" id="PF16861">
    <property type="entry name" value="Carbam_trans_C"/>
    <property type="match status" value="1"/>
</dbReference>
<dbReference type="InterPro" id="IPR051338">
    <property type="entry name" value="NodU/CmcH_Carbamoyltrnsfr"/>
</dbReference>
<comment type="caution">
    <text evidence="2">The sequence shown here is derived from an EMBL/GenBank/DDBJ whole genome shotgun (WGS) entry which is preliminary data.</text>
</comment>
<dbReference type="PANTHER" id="PTHR34847:SF1">
    <property type="entry name" value="NODULATION PROTEIN U"/>
    <property type="match status" value="1"/>
</dbReference>
<evidence type="ECO:0000313" key="2">
    <source>
        <dbReference type="EMBL" id="TKI55092.1"/>
    </source>
</evidence>
<evidence type="ECO:0000259" key="1">
    <source>
        <dbReference type="Pfam" id="PF16861"/>
    </source>
</evidence>
<dbReference type="Proteomes" id="UP000307841">
    <property type="component" value="Unassembled WGS sequence"/>
</dbReference>
<proteinExistence type="predicted"/>
<organism evidence="2 3">
    <name type="scientific">Brevibacillus antibioticus</name>
    <dbReference type="NCBI Taxonomy" id="2570228"/>
    <lineage>
        <taxon>Bacteria</taxon>
        <taxon>Bacillati</taxon>
        <taxon>Bacillota</taxon>
        <taxon>Bacilli</taxon>
        <taxon>Bacillales</taxon>
        <taxon>Paenibacillaceae</taxon>
        <taxon>Brevibacillus</taxon>
    </lineage>
</organism>
<dbReference type="Gene3D" id="3.90.870.20">
    <property type="entry name" value="Carbamoyltransferase, C-terminal domain"/>
    <property type="match status" value="2"/>
</dbReference>
<reference evidence="2 3" key="1">
    <citation type="submission" date="2019-04" db="EMBL/GenBank/DDBJ databases">
        <title>Whole genome sequencing of Brevibacillus sp. TGS2-1.</title>
        <authorList>
            <person name="Choi A."/>
        </authorList>
    </citation>
    <scope>NUCLEOTIDE SEQUENCE [LARGE SCALE GENOMIC DNA]</scope>
    <source>
        <strain evidence="2 3">TGS2-1</strain>
    </source>
</reference>
<dbReference type="AlphaFoldDB" id="A0A4U2Y5R6"/>
<accession>A0A4U2Y5R6</accession>
<gene>
    <name evidence="2" type="ORF">E8L90_06260</name>
</gene>
<dbReference type="PANTHER" id="PTHR34847">
    <property type="entry name" value="NODULATION PROTEIN U"/>
    <property type="match status" value="1"/>
</dbReference>
<dbReference type="RefSeq" id="WP_137028471.1">
    <property type="nucleotide sequence ID" value="NZ_SZNK01000001.1"/>
</dbReference>
<protein>
    <recommendedName>
        <fullName evidence="1">Carbamoyltransferase C-terminal domain-containing protein</fullName>
    </recommendedName>
</protein>